<accession>A0A7W9B2P1</accession>
<proteinExistence type="inferred from homology"/>
<dbReference type="RefSeq" id="WP_184094883.1">
    <property type="nucleotide sequence ID" value="NZ_JACIJH010000001.1"/>
</dbReference>
<sequence>MGELLTGRVAVVTGAGRGIGRGIAVELAREGAKVMVASRSQGSIDATLGEIAAAGGEAMGRVCDVGDARQIAATVAETVERLGALDILVNNAQSFGTARQPAPTPVLTPLERFDDGEWERTFATGPTATYHFMKAAFPHLKASGAGRVINFGSYWGQVGYEGSAAYNAAKEAIRGLTRTAAREWGRYGITANVINPAIASDALKSFVANQPDRAEQAVQAIPMRRYGDIYADGGRLAVFLASDDASFLTGMTFQADGGLFMHP</sequence>
<dbReference type="Gene3D" id="3.40.50.720">
    <property type="entry name" value="NAD(P)-binding Rossmann-like Domain"/>
    <property type="match status" value="1"/>
</dbReference>
<dbReference type="AlphaFoldDB" id="A0A7W9B2P1"/>
<dbReference type="SUPFAM" id="SSF51735">
    <property type="entry name" value="NAD(P)-binding Rossmann-fold domains"/>
    <property type="match status" value="1"/>
</dbReference>
<evidence type="ECO:0000313" key="3">
    <source>
        <dbReference type="Proteomes" id="UP000537161"/>
    </source>
</evidence>
<dbReference type="EMBL" id="JACIJH010000001">
    <property type="protein sequence ID" value="MBB5705130.1"/>
    <property type="molecule type" value="Genomic_DNA"/>
</dbReference>
<name>A0A7W9B2P1_9SPHN</name>
<dbReference type="InterPro" id="IPR050259">
    <property type="entry name" value="SDR"/>
</dbReference>
<dbReference type="PRINTS" id="PR00080">
    <property type="entry name" value="SDRFAMILY"/>
</dbReference>
<gene>
    <name evidence="2" type="ORF">FHR21_000455</name>
</gene>
<comment type="caution">
    <text evidence="2">The sequence shown here is derived from an EMBL/GenBank/DDBJ whole genome shotgun (WGS) entry which is preliminary data.</text>
</comment>
<dbReference type="InterPro" id="IPR002347">
    <property type="entry name" value="SDR_fam"/>
</dbReference>
<protein>
    <submittedName>
        <fullName evidence="2">NAD(P)-dependent dehydrogenase (Short-subunit alcohol dehydrogenase family)</fullName>
    </submittedName>
</protein>
<dbReference type="PANTHER" id="PTHR42879:SF2">
    <property type="entry name" value="3-OXOACYL-[ACYL-CARRIER-PROTEIN] REDUCTASE FABG"/>
    <property type="match status" value="1"/>
</dbReference>
<dbReference type="FunFam" id="3.40.50.720:FF:000084">
    <property type="entry name" value="Short-chain dehydrogenase reductase"/>
    <property type="match status" value="1"/>
</dbReference>
<dbReference type="CDD" id="cd05233">
    <property type="entry name" value="SDR_c"/>
    <property type="match status" value="1"/>
</dbReference>
<dbReference type="InterPro" id="IPR036291">
    <property type="entry name" value="NAD(P)-bd_dom_sf"/>
</dbReference>
<comment type="similarity">
    <text evidence="1">Belongs to the short-chain dehydrogenases/reductases (SDR) family.</text>
</comment>
<evidence type="ECO:0000256" key="1">
    <source>
        <dbReference type="ARBA" id="ARBA00006484"/>
    </source>
</evidence>
<keyword evidence="3" id="KW-1185">Reference proteome</keyword>
<dbReference type="InterPro" id="IPR020904">
    <property type="entry name" value="Sc_DH/Rdtase_CS"/>
</dbReference>
<dbReference type="Pfam" id="PF13561">
    <property type="entry name" value="adh_short_C2"/>
    <property type="match status" value="1"/>
</dbReference>
<organism evidence="2 3">
    <name type="scientific">Sphingopyxis panaciterrulae</name>
    <dbReference type="NCBI Taxonomy" id="462372"/>
    <lineage>
        <taxon>Bacteria</taxon>
        <taxon>Pseudomonadati</taxon>
        <taxon>Pseudomonadota</taxon>
        <taxon>Alphaproteobacteria</taxon>
        <taxon>Sphingomonadales</taxon>
        <taxon>Sphingomonadaceae</taxon>
        <taxon>Sphingopyxis</taxon>
    </lineage>
</organism>
<reference evidence="2 3" key="1">
    <citation type="submission" date="2020-08" db="EMBL/GenBank/DDBJ databases">
        <title>Genomic Encyclopedia of Type Strains, Phase IV (KMG-IV): sequencing the most valuable type-strain genomes for metagenomic binning, comparative biology and taxonomic classification.</title>
        <authorList>
            <person name="Goeker M."/>
        </authorList>
    </citation>
    <scope>NUCLEOTIDE SEQUENCE [LARGE SCALE GENOMIC DNA]</scope>
    <source>
        <strain evidence="2 3">DSM 27163</strain>
    </source>
</reference>
<dbReference type="PANTHER" id="PTHR42879">
    <property type="entry name" value="3-OXOACYL-(ACYL-CARRIER-PROTEIN) REDUCTASE"/>
    <property type="match status" value="1"/>
</dbReference>
<dbReference type="GO" id="GO:0032787">
    <property type="term" value="P:monocarboxylic acid metabolic process"/>
    <property type="evidence" value="ECO:0007669"/>
    <property type="project" value="UniProtKB-ARBA"/>
</dbReference>
<dbReference type="Proteomes" id="UP000537161">
    <property type="component" value="Unassembled WGS sequence"/>
</dbReference>
<evidence type="ECO:0000313" key="2">
    <source>
        <dbReference type="EMBL" id="MBB5705130.1"/>
    </source>
</evidence>
<dbReference type="PROSITE" id="PS00061">
    <property type="entry name" value="ADH_SHORT"/>
    <property type="match status" value="1"/>
</dbReference>
<dbReference type="PRINTS" id="PR00081">
    <property type="entry name" value="GDHRDH"/>
</dbReference>